<dbReference type="InterPro" id="IPR003848">
    <property type="entry name" value="DUF218"/>
</dbReference>
<dbReference type="InterPro" id="IPR051599">
    <property type="entry name" value="Cell_Envelope_Assoc"/>
</dbReference>
<evidence type="ECO:0000313" key="2">
    <source>
        <dbReference type="EMBL" id="MBF4553223.1"/>
    </source>
</evidence>
<protein>
    <submittedName>
        <fullName evidence="2">YdcF family protein</fullName>
    </submittedName>
</protein>
<accession>A0ABR9ZJP4</accession>
<evidence type="ECO:0000259" key="1">
    <source>
        <dbReference type="Pfam" id="PF02698"/>
    </source>
</evidence>
<proteinExistence type="predicted"/>
<reference evidence="2 3" key="1">
    <citation type="submission" date="2020-10" db="EMBL/GenBank/DDBJ databases">
        <title>Novel species in genus Corynebacterium.</title>
        <authorList>
            <person name="Zhang G."/>
        </authorList>
    </citation>
    <scope>NUCLEOTIDE SEQUENCE [LARGE SCALE GENOMIC DNA]</scope>
    <source>
        <strain evidence="2 3">DSM 45110</strain>
    </source>
</reference>
<name>A0ABR9ZJP4_9CORY</name>
<dbReference type="PANTHER" id="PTHR30336">
    <property type="entry name" value="INNER MEMBRANE PROTEIN, PROBABLE PERMEASE"/>
    <property type="match status" value="1"/>
</dbReference>
<dbReference type="PANTHER" id="PTHR30336:SF4">
    <property type="entry name" value="ENVELOPE BIOGENESIS FACTOR ELYC"/>
    <property type="match status" value="1"/>
</dbReference>
<dbReference type="Pfam" id="PF02698">
    <property type="entry name" value="DUF218"/>
    <property type="match status" value="1"/>
</dbReference>
<dbReference type="EMBL" id="JADKMY010000001">
    <property type="protein sequence ID" value="MBF4553223.1"/>
    <property type="molecule type" value="Genomic_DNA"/>
</dbReference>
<gene>
    <name evidence="2" type="ORF">IRY30_03890</name>
</gene>
<evidence type="ECO:0000313" key="3">
    <source>
        <dbReference type="Proteomes" id="UP000635902"/>
    </source>
</evidence>
<organism evidence="2 3">
    <name type="scientific">Corynebacterium suicordis DSM 45110</name>
    <dbReference type="NCBI Taxonomy" id="1121369"/>
    <lineage>
        <taxon>Bacteria</taxon>
        <taxon>Bacillati</taxon>
        <taxon>Actinomycetota</taxon>
        <taxon>Actinomycetes</taxon>
        <taxon>Mycobacteriales</taxon>
        <taxon>Corynebacteriaceae</taxon>
        <taxon>Corynebacterium</taxon>
    </lineage>
</organism>
<sequence length="175" mass="18067">MANTVAVIMAAGLAAASSLGISVPAVPYAGVNVSAETSPQAIVAHVEAFTGAPIVILGARLNPDCSTPGVLQQRLDRAAAFSRIHPETPVYVTGGRTQPSCPITEAAAMELGLRARLVPNAIYREDAAGSTVQNAAFVSRMIGDRAVIVTSQDHLPRALRNFQDAGVRRAVGLAA</sequence>
<dbReference type="RefSeq" id="WP_194556050.1">
    <property type="nucleotide sequence ID" value="NZ_JADKMY010000001.1"/>
</dbReference>
<dbReference type="Proteomes" id="UP000635902">
    <property type="component" value="Unassembled WGS sequence"/>
</dbReference>
<feature type="domain" description="DUF218" evidence="1">
    <location>
        <begin position="54"/>
        <end position="167"/>
    </location>
</feature>
<comment type="caution">
    <text evidence="2">The sequence shown here is derived from an EMBL/GenBank/DDBJ whole genome shotgun (WGS) entry which is preliminary data.</text>
</comment>
<dbReference type="CDD" id="cd06259">
    <property type="entry name" value="YdcF-like"/>
    <property type="match status" value="1"/>
</dbReference>
<keyword evidence="3" id="KW-1185">Reference proteome</keyword>